<dbReference type="AlphaFoldDB" id="A0A392NT27"/>
<keyword evidence="2" id="KW-1185">Reference proteome</keyword>
<evidence type="ECO:0000313" key="1">
    <source>
        <dbReference type="EMBL" id="MCI02246.1"/>
    </source>
</evidence>
<dbReference type="EMBL" id="LXQA010048522">
    <property type="protein sequence ID" value="MCI02246.1"/>
    <property type="molecule type" value="Genomic_DNA"/>
</dbReference>
<reference evidence="1 2" key="1">
    <citation type="journal article" date="2018" name="Front. Plant Sci.">
        <title>Red Clover (Trifolium pratense) and Zigzag Clover (T. medium) - A Picture of Genomic Similarities and Differences.</title>
        <authorList>
            <person name="Dluhosova J."/>
            <person name="Istvanek J."/>
            <person name="Nedelnik J."/>
            <person name="Repkova J."/>
        </authorList>
    </citation>
    <scope>NUCLEOTIDE SEQUENCE [LARGE SCALE GENOMIC DNA]</scope>
    <source>
        <strain evidence="2">cv. 10/8</strain>
        <tissue evidence="1">Leaf</tissue>
    </source>
</reference>
<sequence length="40" mass="4745">MKKVRNTKKRLERPVELDKINPETRVQDVAWVCSLSESEM</sequence>
<evidence type="ECO:0000313" key="2">
    <source>
        <dbReference type="Proteomes" id="UP000265520"/>
    </source>
</evidence>
<accession>A0A392NT27</accession>
<name>A0A392NT27_9FABA</name>
<proteinExistence type="predicted"/>
<protein>
    <submittedName>
        <fullName evidence="1">Uncharacterized protein</fullName>
    </submittedName>
</protein>
<feature type="non-terminal residue" evidence="1">
    <location>
        <position position="40"/>
    </location>
</feature>
<comment type="caution">
    <text evidence="1">The sequence shown here is derived from an EMBL/GenBank/DDBJ whole genome shotgun (WGS) entry which is preliminary data.</text>
</comment>
<organism evidence="1 2">
    <name type="scientific">Trifolium medium</name>
    <dbReference type="NCBI Taxonomy" id="97028"/>
    <lineage>
        <taxon>Eukaryota</taxon>
        <taxon>Viridiplantae</taxon>
        <taxon>Streptophyta</taxon>
        <taxon>Embryophyta</taxon>
        <taxon>Tracheophyta</taxon>
        <taxon>Spermatophyta</taxon>
        <taxon>Magnoliopsida</taxon>
        <taxon>eudicotyledons</taxon>
        <taxon>Gunneridae</taxon>
        <taxon>Pentapetalae</taxon>
        <taxon>rosids</taxon>
        <taxon>fabids</taxon>
        <taxon>Fabales</taxon>
        <taxon>Fabaceae</taxon>
        <taxon>Papilionoideae</taxon>
        <taxon>50 kb inversion clade</taxon>
        <taxon>NPAAA clade</taxon>
        <taxon>Hologalegina</taxon>
        <taxon>IRL clade</taxon>
        <taxon>Trifolieae</taxon>
        <taxon>Trifolium</taxon>
    </lineage>
</organism>
<dbReference type="Proteomes" id="UP000265520">
    <property type="component" value="Unassembled WGS sequence"/>
</dbReference>